<evidence type="ECO:0000313" key="9">
    <source>
        <dbReference type="EMBL" id="CAG7728141.1"/>
    </source>
</evidence>
<feature type="domain" description="Protein kinase" evidence="7">
    <location>
        <begin position="338"/>
        <end position="508"/>
    </location>
</feature>
<dbReference type="GO" id="GO:0007169">
    <property type="term" value="P:cell surface receptor protein tyrosine kinase signaling pathway"/>
    <property type="evidence" value="ECO:0007669"/>
    <property type="project" value="TreeGrafter"/>
</dbReference>
<dbReference type="InterPro" id="IPR000719">
    <property type="entry name" value="Prot_kinase_dom"/>
</dbReference>
<comment type="caution">
    <text evidence="9">The sequence shown here is derived from an EMBL/GenBank/DDBJ whole genome shotgun (WGS) entry which is preliminary data.</text>
</comment>
<feature type="binding site" evidence="5">
    <location>
        <position position="365"/>
    </location>
    <ligand>
        <name>ATP</name>
        <dbReference type="ChEBI" id="CHEBI:30616"/>
    </ligand>
</feature>
<feature type="domain" description="Ig-like" evidence="8">
    <location>
        <begin position="147"/>
        <end position="254"/>
    </location>
</feature>
<evidence type="ECO:0000256" key="3">
    <source>
        <dbReference type="ARBA" id="ARBA00022989"/>
    </source>
</evidence>
<feature type="non-terminal residue" evidence="9">
    <location>
        <position position="1"/>
    </location>
</feature>
<keyword evidence="3 6" id="KW-1133">Transmembrane helix</keyword>
<keyword evidence="5" id="KW-0547">Nucleotide-binding</keyword>
<evidence type="ECO:0000256" key="5">
    <source>
        <dbReference type="PROSITE-ProRule" id="PRU10141"/>
    </source>
</evidence>
<dbReference type="GO" id="GO:0004714">
    <property type="term" value="F:transmembrane receptor protein tyrosine kinase activity"/>
    <property type="evidence" value="ECO:0007669"/>
    <property type="project" value="TreeGrafter"/>
</dbReference>
<dbReference type="Pfam" id="PF07714">
    <property type="entry name" value="PK_Tyr_Ser-Thr"/>
    <property type="match status" value="1"/>
</dbReference>
<dbReference type="PROSITE" id="PS50011">
    <property type="entry name" value="PROTEIN_KINASE_DOM"/>
    <property type="match status" value="1"/>
</dbReference>
<keyword evidence="10" id="KW-1185">Reference proteome</keyword>
<dbReference type="PROSITE" id="PS50835">
    <property type="entry name" value="IG_LIKE"/>
    <property type="match status" value="1"/>
</dbReference>
<evidence type="ECO:0000259" key="7">
    <source>
        <dbReference type="PROSITE" id="PS50011"/>
    </source>
</evidence>
<dbReference type="Pfam" id="PF13927">
    <property type="entry name" value="Ig_3"/>
    <property type="match status" value="1"/>
</dbReference>
<dbReference type="PANTHER" id="PTHR24416:SF600">
    <property type="entry name" value="PDGF- AND VEGF-RECEPTOR RELATED, ISOFORM J"/>
    <property type="match status" value="1"/>
</dbReference>
<evidence type="ECO:0000256" key="4">
    <source>
        <dbReference type="ARBA" id="ARBA00023136"/>
    </source>
</evidence>
<keyword evidence="5" id="KW-0067">ATP-binding</keyword>
<dbReference type="GO" id="GO:0005524">
    <property type="term" value="F:ATP binding"/>
    <property type="evidence" value="ECO:0007669"/>
    <property type="project" value="UniProtKB-UniRule"/>
</dbReference>
<proteinExistence type="predicted"/>
<dbReference type="SMART" id="SM00219">
    <property type="entry name" value="TyrKc"/>
    <property type="match status" value="1"/>
</dbReference>
<dbReference type="GO" id="GO:0043235">
    <property type="term" value="C:receptor complex"/>
    <property type="evidence" value="ECO:0007669"/>
    <property type="project" value="TreeGrafter"/>
</dbReference>
<gene>
    <name evidence="9" type="ORF">AFUS01_LOCUS16945</name>
</gene>
<dbReference type="Proteomes" id="UP000708208">
    <property type="component" value="Unassembled WGS sequence"/>
</dbReference>
<dbReference type="CDD" id="cd00096">
    <property type="entry name" value="Ig"/>
    <property type="match status" value="1"/>
</dbReference>
<dbReference type="OrthoDB" id="3256376at2759"/>
<keyword evidence="4 6" id="KW-0472">Membrane</keyword>
<dbReference type="InterPro" id="IPR050122">
    <property type="entry name" value="RTK"/>
</dbReference>
<dbReference type="PANTHER" id="PTHR24416">
    <property type="entry name" value="TYROSINE-PROTEIN KINASE RECEPTOR"/>
    <property type="match status" value="1"/>
</dbReference>
<protein>
    <submittedName>
        <fullName evidence="9">Uncharacterized protein</fullName>
    </submittedName>
</protein>
<dbReference type="PROSITE" id="PS00107">
    <property type="entry name" value="PROTEIN_KINASE_ATP"/>
    <property type="match status" value="1"/>
</dbReference>
<evidence type="ECO:0000259" key="8">
    <source>
        <dbReference type="PROSITE" id="PS50835"/>
    </source>
</evidence>
<dbReference type="AlphaFoldDB" id="A0A8J2KMN1"/>
<evidence type="ECO:0000256" key="1">
    <source>
        <dbReference type="ARBA" id="ARBA00004167"/>
    </source>
</evidence>
<feature type="transmembrane region" description="Helical" evidence="6">
    <location>
        <begin position="264"/>
        <end position="284"/>
    </location>
</feature>
<name>A0A8J2KMN1_9HEXA</name>
<dbReference type="InterPro" id="IPR017441">
    <property type="entry name" value="Protein_kinase_ATP_BS"/>
</dbReference>
<organism evidence="9 10">
    <name type="scientific">Allacma fusca</name>
    <dbReference type="NCBI Taxonomy" id="39272"/>
    <lineage>
        <taxon>Eukaryota</taxon>
        <taxon>Metazoa</taxon>
        <taxon>Ecdysozoa</taxon>
        <taxon>Arthropoda</taxon>
        <taxon>Hexapoda</taxon>
        <taxon>Collembola</taxon>
        <taxon>Symphypleona</taxon>
        <taxon>Sminthuridae</taxon>
        <taxon>Allacma</taxon>
    </lineage>
</organism>
<sequence length="508" mass="58038">MNYKNIPDENFSELENKTDALINIRHMDGRSYADHVDEPQESVELYDRGEVSFFCYFLDYFMVPPIKWTVTFQNETETDLDQIQPPVIFSNGFHVEKVLLPRKSEFTARAVQVQLSVSVNMTSIRCRATLWNSSDYREDSLNLTVIPSEKPSPLNSNTNTHRVIASTGFNLTCHWKKVNPESKYEWVFQGRSKDVSKIFKISQNDSCVSQWFNETTQSSHLSICNANKDWNGTYTCLARNFLGNASQNIDVLIKQDQVGSVTSIYLGVACGFIVILIIGIIVVLRICKSQRARLTALEIKEFEKGNEKELNKDKMAHEIVQYLPYNRQDFEVPWKNFQTDYEELGHGAYGIVFKGQIGERIVAAKTVHPNVEKCAVLALLSELKIMIYLGKHENLVELVGACTEFLREGRPFLFVEFCSKGSLDTYLRNGRKNFMNEIPKEQRVNSIPSPDQAYVNLGEFNLDAENFSAESIYENGSPVTTTDLIRWSCQIANALEYLESRKVIHGDL</sequence>
<evidence type="ECO:0000256" key="2">
    <source>
        <dbReference type="ARBA" id="ARBA00022692"/>
    </source>
</evidence>
<dbReference type="InterPro" id="IPR020635">
    <property type="entry name" value="Tyr_kinase_cat_dom"/>
</dbReference>
<dbReference type="GO" id="GO:0005886">
    <property type="term" value="C:plasma membrane"/>
    <property type="evidence" value="ECO:0007669"/>
    <property type="project" value="TreeGrafter"/>
</dbReference>
<evidence type="ECO:0000256" key="6">
    <source>
        <dbReference type="SAM" id="Phobius"/>
    </source>
</evidence>
<reference evidence="9" key="1">
    <citation type="submission" date="2021-06" db="EMBL/GenBank/DDBJ databases">
        <authorList>
            <person name="Hodson N. C."/>
            <person name="Mongue J. A."/>
            <person name="Jaron S. K."/>
        </authorList>
    </citation>
    <scope>NUCLEOTIDE SEQUENCE</scope>
</reference>
<accession>A0A8J2KMN1</accession>
<comment type="subcellular location">
    <subcellularLocation>
        <location evidence="1">Membrane</location>
        <topology evidence="1">Single-pass membrane protein</topology>
    </subcellularLocation>
</comment>
<keyword evidence="2 6" id="KW-0812">Transmembrane</keyword>
<dbReference type="EMBL" id="CAJVCH010159141">
    <property type="protein sequence ID" value="CAG7728141.1"/>
    <property type="molecule type" value="Genomic_DNA"/>
</dbReference>
<dbReference type="InterPro" id="IPR007110">
    <property type="entry name" value="Ig-like_dom"/>
</dbReference>
<dbReference type="InterPro" id="IPR001245">
    <property type="entry name" value="Ser-Thr/Tyr_kinase_cat_dom"/>
</dbReference>
<evidence type="ECO:0000313" key="10">
    <source>
        <dbReference type="Proteomes" id="UP000708208"/>
    </source>
</evidence>